<dbReference type="InterPro" id="IPR050312">
    <property type="entry name" value="IolE/XylAMocC-like"/>
</dbReference>
<accession>A0A974XEN7</accession>
<dbReference type="RefSeq" id="WP_207299708.1">
    <property type="nucleotide sequence ID" value="NZ_CP071444.1"/>
</dbReference>
<gene>
    <name evidence="2" type="ORF">J0B03_11335</name>
</gene>
<dbReference type="KEGG" id="alka:J0B03_11335"/>
<keyword evidence="2" id="KW-0413">Isomerase</keyword>
<dbReference type="Proteomes" id="UP000663499">
    <property type="component" value="Chromosome"/>
</dbReference>
<reference evidence="2" key="1">
    <citation type="submission" date="2021-03" db="EMBL/GenBank/DDBJ databases">
        <title>Alkalibacter marinus sp. nov., isolated from tidal flat sediment.</title>
        <authorList>
            <person name="Namirimu T."/>
            <person name="Yang J.-A."/>
            <person name="Yang S.-H."/>
            <person name="Kim Y.-J."/>
            <person name="Kwon K.K."/>
        </authorList>
    </citation>
    <scope>NUCLEOTIDE SEQUENCE</scope>
    <source>
        <strain evidence="2">ES005</strain>
    </source>
</reference>
<sequence>MKNSIFSWYGFVQPLKERLESIRRAGFDGVSLWWEDETYPKIIKKEKMPQMVRSEGLYFENIHTPYQDVNDLWSEEKTVRNKTIARYMGYLDQCSQFKIPVMVMHVTDVDGPKELLSQGLDSFMQLREYGTKLGVRIAVENTRDADLVDGLLTQLQSDHFGLCYDSSHDWLAGQTKGMLLENWSHRLFTTHLSDNDMEKDRHWIPGDGEVDWDKLKILLKKTDLEYASMELVGSIKSMEDPDEFLKKAYEQMRKLVTGQ</sequence>
<name>A0A974XEN7_9FIRM</name>
<evidence type="ECO:0000259" key="1">
    <source>
        <dbReference type="Pfam" id="PF01261"/>
    </source>
</evidence>
<dbReference type="PANTHER" id="PTHR12110">
    <property type="entry name" value="HYDROXYPYRUVATE ISOMERASE"/>
    <property type="match status" value="1"/>
</dbReference>
<dbReference type="InterPro" id="IPR036237">
    <property type="entry name" value="Xyl_isomerase-like_sf"/>
</dbReference>
<dbReference type="AlphaFoldDB" id="A0A974XEN7"/>
<proteinExistence type="predicted"/>
<feature type="domain" description="Xylose isomerase-like TIM barrel" evidence="1">
    <location>
        <begin position="20"/>
        <end position="232"/>
    </location>
</feature>
<dbReference type="Gene3D" id="3.20.20.150">
    <property type="entry name" value="Divalent-metal-dependent TIM barrel enzymes"/>
    <property type="match status" value="1"/>
</dbReference>
<dbReference type="EMBL" id="CP071444">
    <property type="protein sequence ID" value="QSX08366.1"/>
    <property type="molecule type" value="Genomic_DNA"/>
</dbReference>
<organism evidence="2 3">
    <name type="scientific">Alkalibacter rhizosphaerae</name>
    <dbReference type="NCBI Taxonomy" id="2815577"/>
    <lineage>
        <taxon>Bacteria</taxon>
        <taxon>Bacillati</taxon>
        <taxon>Bacillota</taxon>
        <taxon>Clostridia</taxon>
        <taxon>Eubacteriales</taxon>
        <taxon>Eubacteriaceae</taxon>
        <taxon>Alkalibacter</taxon>
    </lineage>
</organism>
<dbReference type="SUPFAM" id="SSF51658">
    <property type="entry name" value="Xylose isomerase-like"/>
    <property type="match status" value="1"/>
</dbReference>
<evidence type="ECO:0000313" key="2">
    <source>
        <dbReference type="EMBL" id="QSX08366.1"/>
    </source>
</evidence>
<keyword evidence="3" id="KW-1185">Reference proteome</keyword>
<dbReference type="InterPro" id="IPR013022">
    <property type="entry name" value="Xyl_isomerase-like_TIM-brl"/>
</dbReference>
<dbReference type="GO" id="GO:0016853">
    <property type="term" value="F:isomerase activity"/>
    <property type="evidence" value="ECO:0007669"/>
    <property type="project" value="UniProtKB-KW"/>
</dbReference>
<protein>
    <submittedName>
        <fullName evidence="2">Sugar phosphate isomerase/epimerase</fullName>
    </submittedName>
</protein>
<evidence type="ECO:0000313" key="3">
    <source>
        <dbReference type="Proteomes" id="UP000663499"/>
    </source>
</evidence>
<dbReference type="Pfam" id="PF01261">
    <property type="entry name" value="AP_endonuc_2"/>
    <property type="match status" value="1"/>
</dbReference>